<dbReference type="Proteomes" id="UP000010824">
    <property type="component" value="Chromosome"/>
</dbReference>
<reference evidence="6" key="1">
    <citation type="submission" date="2011-12" db="EMBL/GenBank/DDBJ databases">
        <title>Complete sequence of Methanoregula formicicum SMSP.</title>
        <authorList>
            <person name="Lucas S."/>
            <person name="Han J."/>
            <person name="Lapidus A."/>
            <person name="Cheng J.-F."/>
            <person name="Goodwin L."/>
            <person name="Pitluck S."/>
            <person name="Peters L."/>
            <person name="Ovchinnikova G."/>
            <person name="Teshima H."/>
            <person name="Detter J.C."/>
            <person name="Han C."/>
            <person name="Tapia R."/>
            <person name="Land M."/>
            <person name="Hauser L."/>
            <person name="Kyrpides N."/>
            <person name="Ivanova N."/>
            <person name="Pagani I."/>
            <person name="Imachi H."/>
            <person name="Tamaki H."/>
            <person name="Sekiguchi Y."/>
            <person name="Kamagata Y."/>
            <person name="Cadillo-Quiroz H."/>
            <person name="Zinder S."/>
            <person name="Liu W.-T."/>
            <person name="Woyke T."/>
        </authorList>
    </citation>
    <scope>NUCLEOTIDE SEQUENCE [LARGE SCALE GENOMIC DNA]</scope>
    <source>
        <strain evidence="6">DSM 22288 / NBRC 105244 / SMSP</strain>
    </source>
</reference>
<accession>L0HKY4</accession>
<evidence type="ECO:0000313" key="6">
    <source>
        <dbReference type="Proteomes" id="UP000010824"/>
    </source>
</evidence>
<dbReference type="eggNOG" id="arCOG01680">
    <property type="taxonomic scope" value="Archaea"/>
</dbReference>
<keyword evidence="3" id="KW-0804">Transcription</keyword>
<dbReference type="Gene3D" id="1.10.10.10">
    <property type="entry name" value="Winged helix-like DNA-binding domain superfamily/Winged helix DNA-binding domain"/>
    <property type="match status" value="1"/>
</dbReference>
<dbReference type="HOGENOM" id="CLU_097806_7_3_2"/>
<dbReference type="OrthoDB" id="46231at2157"/>
<dbReference type="GO" id="GO:0003700">
    <property type="term" value="F:DNA-binding transcription factor activity"/>
    <property type="evidence" value="ECO:0007669"/>
    <property type="project" value="InterPro"/>
</dbReference>
<dbReference type="InterPro" id="IPR001845">
    <property type="entry name" value="HTH_ArsR_DNA-bd_dom"/>
</dbReference>
<dbReference type="PROSITE" id="PS50987">
    <property type="entry name" value="HTH_ARSR_2"/>
    <property type="match status" value="1"/>
</dbReference>
<dbReference type="CDD" id="cd00090">
    <property type="entry name" value="HTH_ARSR"/>
    <property type="match status" value="1"/>
</dbReference>
<dbReference type="GeneID" id="14308512"/>
<dbReference type="STRING" id="593750.Metfor_2729"/>
<dbReference type="SUPFAM" id="SSF46785">
    <property type="entry name" value="Winged helix' DNA-binding domain"/>
    <property type="match status" value="1"/>
</dbReference>
<dbReference type="Pfam" id="PF01022">
    <property type="entry name" value="HTH_5"/>
    <property type="match status" value="1"/>
</dbReference>
<dbReference type="InterPro" id="IPR011991">
    <property type="entry name" value="ArsR-like_HTH"/>
</dbReference>
<evidence type="ECO:0000259" key="4">
    <source>
        <dbReference type="PROSITE" id="PS50987"/>
    </source>
</evidence>
<evidence type="ECO:0000256" key="2">
    <source>
        <dbReference type="ARBA" id="ARBA00023125"/>
    </source>
</evidence>
<evidence type="ECO:0000313" key="5">
    <source>
        <dbReference type="EMBL" id="AGB03714.1"/>
    </source>
</evidence>
<dbReference type="PANTHER" id="PTHR43132:SF2">
    <property type="entry name" value="ARSENICAL RESISTANCE OPERON REPRESSOR ARSR-RELATED"/>
    <property type="match status" value="1"/>
</dbReference>
<dbReference type="FunCoup" id="L0HKY4">
    <property type="interactions" value="3"/>
</dbReference>
<dbReference type="InterPro" id="IPR036388">
    <property type="entry name" value="WH-like_DNA-bd_sf"/>
</dbReference>
<evidence type="ECO:0000256" key="1">
    <source>
        <dbReference type="ARBA" id="ARBA00023015"/>
    </source>
</evidence>
<keyword evidence="1" id="KW-0805">Transcription regulation</keyword>
<dbReference type="PANTHER" id="PTHR43132">
    <property type="entry name" value="ARSENICAL RESISTANCE OPERON REPRESSOR ARSR-RELATED"/>
    <property type="match status" value="1"/>
</dbReference>
<dbReference type="PRINTS" id="PR00778">
    <property type="entry name" value="HTHARSR"/>
</dbReference>
<reference evidence="5 6" key="2">
    <citation type="journal article" date="2014" name="Genome Announc.">
        <title>Complete Genome Sequence of Methanoregula formicica SMSPT, a Mesophilic Hydrogenotrophic Methanogen Isolated from a Methanogenic Upflow Anaerobic Sludge Blanket Reactor.</title>
        <authorList>
            <person name="Yamamoto K."/>
            <person name="Tamaki H."/>
            <person name="Cadillo-Quiroz H."/>
            <person name="Imachi H."/>
            <person name="Kyrpides N."/>
            <person name="Woyke T."/>
            <person name="Goodwin L."/>
            <person name="Zinder S.H."/>
            <person name="Kamagata Y."/>
            <person name="Liu W.T."/>
        </authorList>
    </citation>
    <scope>NUCLEOTIDE SEQUENCE [LARGE SCALE GENOMIC DNA]</scope>
    <source>
        <strain evidence="6">DSM 22288 / NBRC 105244 / SMSP</strain>
    </source>
</reference>
<dbReference type="InParanoid" id="L0HKY4"/>
<feature type="domain" description="HTH arsR-type" evidence="4">
    <location>
        <begin position="46"/>
        <end position="136"/>
    </location>
</feature>
<proteinExistence type="predicted"/>
<sequence length="136" mass="15460">MKRVTASCCSPKRRSAPDYEEMEIPEQIQKDLEACGGFEALTRSIPARSELEEEARIHHALADPLRLTILYLIRDQPLCVCVINRFMRLANSKLSYHLTILKESGLIEGESHGNWIIYSITGRGRRLMQCTENAGK</sequence>
<dbReference type="SMART" id="SM00418">
    <property type="entry name" value="HTH_ARSR"/>
    <property type="match status" value="1"/>
</dbReference>
<dbReference type="InterPro" id="IPR051011">
    <property type="entry name" value="Metal_resp_trans_reg"/>
</dbReference>
<gene>
    <name evidence="5" type="ordered locus">Metfor_2729</name>
</gene>
<evidence type="ECO:0000256" key="3">
    <source>
        <dbReference type="ARBA" id="ARBA00023163"/>
    </source>
</evidence>
<keyword evidence="2" id="KW-0238">DNA-binding</keyword>
<dbReference type="KEGG" id="mfo:Metfor_2729"/>
<dbReference type="AlphaFoldDB" id="L0HKY4"/>
<dbReference type="RefSeq" id="WP_015286676.1">
    <property type="nucleotide sequence ID" value="NC_019943.1"/>
</dbReference>
<dbReference type="EMBL" id="CP003167">
    <property type="protein sequence ID" value="AGB03714.1"/>
    <property type="molecule type" value="Genomic_DNA"/>
</dbReference>
<dbReference type="NCBIfam" id="NF033788">
    <property type="entry name" value="HTH_metalloreg"/>
    <property type="match status" value="1"/>
</dbReference>
<keyword evidence="6" id="KW-1185">Reference proteome</keyword>
<dbReference type="InterPro" id="IPR036390">
    <property type="entry name" value="WH_DNA-bd_sf"/>
</dbReference>
<dbReference type="GO" id="GO:0003677">
    <property type="term" value="F:DNA binding"/>
    <property type="evidence" value="ECO:0007669"/>
    <property type="project" value="UniProtKB-KW"/>
</dbReference>
<organism evidence="5 6">
    <name type="scientific">Methanoregula formicica (strain DSM 22288 / NBRC 105244 / SMSP)</name>
    <dbReference type="NCBI Taxonomy" id="593750"/>
    <lineage>
        <taxon>Archaea</taxon>
        <taxon>Methanobacteriati</taxon>
        <taxon>Methanobacteriota</taxon>
        <taxon>Stenosarchaea group</taxon>
        <taxon>Methanomicrobia</taxon>
        <taxon>Methanomicrobiales</taxon>
        <taxon>Methanoregulaceae</taxon>
        <taxon>Methanoregula</taxon>
    </lineage>
</organism>
<name>L0HKY4_METFS</name>
<protein>
    <submittedName>
        <fullName evidence="5">Putative transcriptional regulator</fullName>
    </submittedName>
</protein>